<dbReference type="PANTHER" id="PTHR11353">
    <property type="entry name" value="CHAPERONIN"/>
    <property type="match status" value="1"/>
</dbReference>
<comment type="similarity">
    <text evidence="1">Belongs to the chaperonin (HSP60) family.</text>
</comment>
<dbReference type="GO" id="GO:0051082">
    <property type="term" value="F:unfolded protein binding"/>
    <property type="evidence" value="ECO:0007669"/>
    <property type="project" value="InterPro"/>
</dbReference>
<evidence type="ECO:0000256" key="3">
    <source>
        <dbReference type="ARBA" id="ARBA00022741"/>
    </source>
</evidence>
<evidence type="ECO:0000256" key="4">
    <source>
        <dbReference type="ARBA" id="ARBA00022840"/>
    </source>
</evidence>
<dbReference type="GO" id="GO:0140662">
    <property type="term" value="F:ATP-dependent protein folding chaperone"/>
    <property type="evidence" value="ECO:0007669"/>
    <property type="project" value="InterPro"/>
</dbReference>
<evidence type="ECO:0000256" key="1">
    <source>
        <dbReference type="ARBA" id="ARBA00006607"/>
    </source>
</evidence>
<dbReference type="GO" id="GO:0016887">
    <property type="term" value="F:ATP hydrolysis activity"/>
    <property type="evidence" value="ECO:0007669"/>
    <property type="project" value="InterPro"/>
</dbReference>
<dbReference type="InterPro" id="IPR002423">
    <property type="entry name" value="Cpn60/GroEL/TCP-1"/>
</dbReference>
<dbReference type="Gene3D" id="3.30.260.10">
    <property type="entry name" value="TCP-1-like chaperonin intermediate domain"/>
    <property type="match status" value="1"/>
</dbReference>
<dbReference type="PRINTS" id="PR00304">
    <property type="entry name" value="TCOMPLEXTCP1"/>
</dbReference>
<dbReference type="Gene3D" id="1.10.560.10">
    <property type="entry name" value="GroEL-like equatorial domain"/>
    <property type="match status" value="1"/>
</dbReference>
<dbReference type="Proteomes" id="UP000637720">
    <property type="component" value="Unassembled WGS sequence"/>
</dbReference>
<dbReference type="Pfam" id="PF00118">
    <property type="entry name" value="Cpn60_TCP1"/>
    <property type="match status" value="1"/>
</dbReference>
<dbReference type="AlphaFoldDB" id="A0A8J3F9Z7"/>
<keyword evidence="3" id="KW-0547">Nucleotide-binding</keyword>
<accession>A0A8J3F9Z7</accession>
<protein>
    <submittedName>
        <fullName evidence="6">Thermosome-like protein</fullName>
    </submittedName>
</protein>
<dbReference type="InterPro" id="IPR002194">
    <property type="entry name" value="Chaperonin_TCP-1_CS"/>
</dbReference>
<keyword evidence="4" id="KW-0067">ATP-binding</keyword>
<keyword evidence="7" id="KW-1185">Reference proteome</keyword>
<dbReference type="CDD" id="cd00309">
    <property type="entry name" value="chaperonin_type_I_II"/>
    <property type="match status" value="1"/>
</dbReference>
<name>A0A8J3F9Z7_9BACI</name>
<dbReference type="PROSITE" id="PS00751">
    <property type="entry name" value="TCP1_2"/>
    <property type="match status" value="1"/>
</dbReference>
<evidence type="ECO:0000256" key="5">
    <source>
        <dbReference type="ARBA" id="ARBA00023186"/>
    </source>
</evidence>
<dbReference type="InterPro" id="IPR027410">
    <property type="entry name" value="TCP-1-like_intermed_sf"/>
</dbReference>
<dbReference type="Gene3D" id="3.50.7.10">
    <property type="entry name" value="GroEL"/>
    <property type="match status" value="1"/>
</dbReference>
<sequence length="516" mass="55005">MGMEQQAATKGDENEQLATLLHNARAVQAVATAVEGTLGPKGLDTLLVDEGGNVVVTNDGVTILEKMDVRHPAARMVVRIAQSQQAEMGDGTTTATVLAAALVTEGVRQVQRGVPVARVIAGMRKGIAEALRLLGERAVPVRGLDDPALTRIAYIAGREQADIAELVVEGARRVGETKLRDPDFKLADTVVAHERAENEVVAGVLIGKQRVSRQMPERVTDARVLIVDDALAPESLDEEALATEAGFRRYLELKEAFVRNLEKLVRLGVRFVAVDRSLDPAAEEFFVDHGILAVHRVARAELRRLAAHTGAVPIKRTGLKKREEDLARYLGTAECVEEDPRLGRVRVTGGGGEETATILVGASTREVTGERERIARDAASAVQAAVRGGYVPGGGSVEVAVARELERLRATMRGMEGFGVDVVAAALRVPLARIVQNAGFNPLEKLEAVTAAQVESGSDALGVDCDTGEVVDMVAAGVLDPAPVKLHALKTAGEVAEAILRIHTVIRMRRDEEGDG</sequence>
<evidence type="ECO:0000256" key="2">
    <source>
        <dbReference type="ARBA" id="ARBA00008020"/>
    </source>
</evidence>
<dbReference type="EMBL" id="BMOF01000007">
    <property type="protein sequence ID" value="GGJ95114.1"/>
    <property type="molecule type" value="Genomic_DNA"/>
</dbReference>
<gene>
    <name evidence="6" type="ORF">GCM10007043_06130</name>
</gene>
<organism evidence="6 7">
    <name type="scientific">Calditerricola satsumensis</name>
    <dbReference type="NCBI Taxonomy" id="373054"/>
    <lineage>
        <taxon>Bacteria</taxon>
        <taxon>Bacillati</taxon>
        <taxon>Bacillota</taxon>
        <taxon>Bacilli</taxon>
        <taxon>Bacillales</taxon>
        <taxon>Bacillaceae</taxon>
        <taxon>Calditerricola</taxon>
    </lineage>
</organism>
<dbReference type="InterPro" id="IPR017998">
    <property type="entry name" value="Chaperone_TCP-1"/>
</dbReference>
<evidence type="ECO:0000313" key="6">
    <source>
        <dbReference type="EMBL" id="GGJ95114.1"/>
    </source>
</evidence>
<dbReference type="GO" id="GO:0005524">
    <property type="term" value="F:ATP binding"/>
    <property type="evidence" value="ECO:0007669"/>
    <property type="project" value="UniProtKB-KW"/>
</dbReference>
<reference evidence="6" key="1">
    <citation type="journal article" date="2014" name="Int. J. Syst. Evol. Microbiol.">
        <title>Complete genome sequence of Corynebacterium casei LMG S-19264T (=DSM 44701T), isolated from a smear-ripened cheese.</title>
        <authorList>
            <consortium name="US DOE Joint Genome Institute (JGI-PGF)"/>
            <person name="Walter F."/>
            <person name="Albersmeier A."/>
            <person name="Kalinowski J."/>
            <person name="Ruckert C."/>
        </authorList>
    </citation>
    <scope>NUCLEOTIDE SEQUENCE</scope>
    <source>
        <strain evidence="6">JCM 14719</strain>
    </source>
</reference>
<evidence type="ECO:0000313" key="7">
    <source>
        <dbReference type="Proteomes" id="UP000637720"/>
    </source>
</evidence>
<dbReference type="SUPFAM" id="SSF48592">
    <property type="entry name" value="GroEL equatorial domain-like"/>
    <property type="match status" value="1"/>
</dbReference>
<comment type="similarity">
    <text evidence="2">Belongs to the TCP-1 chaperonin family.</text>
</comment>
<dbReference type="SUPFAM" id="SSF52029">
    <property type="entry name" value="GroEL apical domain-like"/>
    <property type="match status" value="1"/>
</dbReference>
<reference evidence="6" key="2">
    <citation type="submission" date="2020-09" db="EMBL/GenBank/DDBJ databases">
        <authorList>
            <person name="Sun Q."/>
            <person name="Ohkuma M."/>
        </authorList>
    </citation>
    <scope>NUCLEOTIDE SEQUENCE</scope>
    <source>
        <strain evidence="6">JCM 14719</strain>
    </source>
</reference>
<dbReference type="InterPro" id="IPR027413">
    <property type="entry name" value="GROEL-like_equatorial_sf"/>
</dbReference>
<dbReference type="InterPro" id="IPR027409">
    <property type="entry name" value="GroEL-like_apical_dom_sf"/>
</dbReference>
<keyword evidence="5" id="KW-0143">Chaperone</keyword>
<comment type="caution">
    <text evidence="6">The sequence shown here is derived from an EMBL/GenBank/DDBJ whole genome shotgun (WGS) entry which is preliminary data.</text>
</comment>
<proteinExistence type="inferred from homology"/>